<organism evidence="8 9">
    <name type="scientific">Deinococcus radiodurans (strain ATCC 13939 / DSM 20539 / JCM 16871 / CCUG 27074 / LMG 4051 / NBRC 15346 / NCIMB 9279 / VKM B-1422 / R1)</name>
    <dbReference type="NCBI Taxonomy" id="243230"/>
    <lineage>
        <taxon>Bacteria</taxon>
        <taxon>Thermotogati</taxon>
        <taxon>Deinococcota</taxon>
        <taxon>Deinococci</taxon>
        <taxon>Deinococcales</taxon>
        <taxon>Deinococcaceae</taxon>
        <taxon>Deinococcus</taxon>
    </lineage>
</organism>
<evidence type="ECO:0000256" key="6">
    <source>
        <dbReference type="RuleBase" id="RU362042"/>
    </source>
</evidence>
<evidence type="ECO:0000256" key="2">
    <source>
        <dbReference type="ARBA" id="ARBA00009370"/>
    </source>
</evidence>
<dbReference type="InterPro" id="IPR036286">
    <property type="entry name" value="LexA/Signal_pep-like_sf"/>
</dbReference>
<dbReference type="PRINTS" id="PR00727">
    <property type="entry name" value="LEADERPTASE"/>
</dbReference>
<evidence type="ECO:0000256" key="1">
    <source>
        <dbReference type="ARBA" id="ARBA00000677"/>
    </source>
</evidence>
<keyword evidence="9" id="KW-1185">Reference proteome</keyword>
<feature type="active site" evidence="5">
    <location>
        <position position="53"/>
    </location>
</feature>
<dbReference type="eggNOG" id="COG0681">
    <property type="taxonomic scope" value="Bacteria"/>
</dbReference>
<evidence type="ECO:0000256" key="5">
    <source>
        <dbReference type="PIRSR" id="PIRSR600223-1"/>
    </source>
</evidence>
<comment type="similarity">
    <text evidence="2 6">Belongs to the peptidase S26 family.</text>
</comment>
<dbReference type="InterPro" id="IPR019757">
    <property type="entry name" value="Pept_S26A_signal_pept_1_Lys-AS"/>
</dbReference>
<dbReference type="EnsemblBacteria" id="AAF10996">
    <property type="protein sequence ID" value="AAF10996"/>
    <property type="gene ID" value="DR_1427"/>
</dbReference>
<evidence type="ECO:0000313" key="9">
    <source>
        <dbReference type="Proteomes" id="UP000002524"/>
    </source>
</evidence>
<dbReference type="GO" id="GO:0006465">
    <property type="term" value="P:signal peptide processing"/>
    <property type="evidence" value="ECO:0000318"/>
    <property type="project" value="GO_Central"/>
</dbReference>
<dbReference type="PROSITE" id="PS00760">
    <property type="entry name" value="SPASE_I_2"/>
    <property type="match status" value="1"/>
</dbReference>
<dbReference type="GO" id="GO:0009003">
    <property type="term" value="F:signal peptidase activity"/>
    <property type="evidence" value="ECO:0007669"/>
    <property type="project" value="UniProtKB-EC"/>
</dbReference>
<gene>
    <name evidence="8" type="ordered locus">DR_1427</name>
</gene>
<dbReference type="EC" id="3.4.21.89" evidence="3 6"/>
<dbReference type="STRING" id="243230.DR_1427"/>
<protein>
    <recommendedName>
        <fullName evidence="3 6">Signal peptidase I</fullName>
        <ecNumber evidence="3 6">3.4.21.89</ecNumber>
    </recommendedName>
</protein>
<dbReference type="PATRIC" id="fig|243230.17.peg.1623"/>
<name>Q9RUF9_DEIRA</name>
<dbReference type="InParanoid" id="Q9RUF9"/>
<evidence type="ECO:0000313" key="8">
    <source>
        <dbReference type="EMBL" id="AAF10996.1"/>
    </source>
</evidence>
<accession>Q9RUF9</accession>
<dbReference type="Gene3D" id="2.10.109.10">
    <property type="entry name" value="Umud Fragment, subunit A"/>
    <property type="match status" value="1"/>
</dbReference>
<evidence type="ECO:0000259" key="7">
    <source>
        <dbReference type="Pfam" id="PF10502"/>
    </source>
</evidence>
<evidence type="ECO:0000256" key="4">
    <source>
        <dbReference type="ARBA" id="ARBA00022801"/>
    </source>
</evidence>
<dbReference type="OrthoDB" id="9802919at2"/>
<evidence type="ECO:0000256" key="3">
    <source>
        <dbReference type="ARBA" id="ARBA00013208"/>
    </source>
</evidence>
<dbReference type="KEGG" id="dra:DR_1427"/>
<dbReference type="PIR" id="A75397">
    <property type="entry name" value="A75397"/>
</dbReference>
<dbReference type="Proteomes" id="UP000002524">
    <property type="component" value="Chromosome 1"/>
</dbReference>
<dbReference type="PANTHER" id="PTHR43390:SF1">
    <property type="entry name" value="CHLOROPLAST PROCESSING PEPTIDASE"/>
    <property type="match status" value="1"/>
</dbReference>
<dbReference type="HOGENOM" id="CLU_028723_5_1_0"/>
<comment type="catalytic activity">
    <reaction evidence="1 6">
        <text>Cleavage of hydrophobic, N-terminal signal or leader sequences from secreted and periplasmic proteins.</text>
        <dbReference type="EC" id="3.4.21.89"/>
    </reaction>
</comment>
<feature type="domain" description="Peptidase S26" evidence="7">
    <location>
        <begin position="27"/>
        <end position="223"/>
    </location>
</feature>
<dbReference type="AlphaFoldDB" id="Q9RUF9"/>
<dbReference type="PANTHER" id="PTHR43390">
    <property type="entry name" value="SIGNAL PEPTIDASE I"/>
    <property type="match status" value="1"/>
</dbReference>
<dbReference type="Pfam" id="PF10502">
    <property type="entry name" value="Peptidase_S26"/>
    <property type="match status" value="1"/>
</dbReference>
<keyword evidence="6" id="KW-0645">Protease</keyword>
<dbReference type="FunCoup" id="Q9RUF9">
    <property type="interactions" value="406"/>
</dbReference>
<dbReference type="PaxDb" id="243230-DR_1427"/>
<feature type="active site" evidence="5">
    <location>
        <position position="118"/>
    </location>
</feature>
<dbReference type="NCBIfam" id="TIGR02227">
    <property type="entry name" value="sigpep_I_bact"/>
    <property type="match status" value="1"/>
</dbReference>
<dbReference type="EMBL" id="AE000513">
    <property type="protein sequence ID" value="AAF10996.1"/>
    <property type="molecule type" value="Genomic_DNA"/>
</dbReference>
<reference evidence="8 9" key="1">
    <citation type="journal article" date="1999" name="Science">
        <title>Genome sequence of the radioresistant bacterium Deinococcus radiodurans R1.</title>
        <authorList>
            <person name="White O."/>
            <person name="Eisen J.A."/>
            <person name="Heidelberg J.F."/>
            <person name="Hickey E.K."/>
            <person name="Peterson J.D."/>
            <person name="Dodson R.J."/>
            <person name="Haft D.H."/>
            <person name="Gwinn M.L."/>
            <person name="Nelson W.C."/>
            <person name="Richardson D.L."/>
            <person name="Moffat K.S."/>
            <person name="Qin H."/>
            <person name="Jiang L."/>
            <person name="Pamphile W."/>
            <person name="Crosby M."/>
            <person name="Shen M."/>
            <person name="Vamathevan J.J."/>
            <person name="Lam P."/>
            <person name="McDonald L."/>
            <person name="Utterback T."/>
            <person name="Zalewski C."/>
            <person name="Makarova K.S."/>
            <person name="Aravind L."/>
            <person name="Daly M.J."/>
            <person name="Minton K.W."/>
            <person name="Fleischmann R.D."/>
            <person name="Ketchum K.A."/>
            <person name="Nelson K.E."/>
            <person name="Salzberg S."/>
            <person name="Smith H.O."/>
            <person name="Venter J.C."/>
            <person name="Fraser C.M."/>
        </authorList>
    </citation>
    <scope>NUCLEOTIDE SEQUENCE [LARGE SCALE GENOMIC DNA]</scope>
    <source>
        <strain evidence="9">ATCC 13939 / DSM 20539 / JCM 16871 / LMG 4051 / NBRC 15346 / NCIMB 9279 / R1 / VKM B-1422</strain>
    </source>
</reference>
<dbReference type="SUPFAM" id="SSF51306">
    <property type="entry name" value="LexA/Signal peptidase"/>
    <property type="match status" value="1"/>
</dbReference>
<dbReference type="GO" id="GO:0016020">
    <property type="term" value="C:membrane"/>
    <property type="evidence" value="ECO:0007669"/>
    <property type="project" value="UniProtKB-SubCell"/>
</dbReference>
<keyword evidence="4 6" id="KW-0378">Hydrolase</keyword>
<dbReference type="CDD" id="cd06530">
    <property type="entry name" value="S26_SPase_I"/>
    <property type="match status" value="1"/>
</dbReference>
<dbReference type="InterPro" id="IPR019533">
    <property type="entry name" value="Peptidase_S26"/>
</dbReference>
<proteinExistence type="inferred from homology"/>
<dbReference type="GO" id="GO:0004252">
    <property type="term" value="F:serine-type endopeptidase activity"/>
    <property type="evidence" value="ECO:0000318"/>
    <property type="project" value="GO_Central"/>
</dbReference>
<sequence length="269" mass="29738">MGYPLPCMTRLDTPAKPAPSTLQKLWKELLEPILFAVVITQFVATLVGVDGNSMLPGLRNRERVFVPKYETWLHKAGVGNFKRGDILIFKPPAQAAQKIENLNRSFLGLWNYRPFLIKRLIGLPGDKIRISGGEVYLNGAKLDASWTTGYWQQQECWDTQSDLATQATSGRAGVMPDQPEFTVPAGTYFVMGDNRTVNGSEDSRMFGPVPLRDIAGRAAAVVWPVMRKSNLKYDCAAETAGELSGENELNWRVLNRPPGFSAVPAPTTP</sequence>
<comment type="subcellular location">
    <subcellularLocation>
        <location evidence="6">Membrane</location>
        <topology evidence="6">Single-pass type II membrane protein</topology>
    </subcellularLocation>
</comment>
<dbReference type="InterPro" id="IPR000223">
    <property type="entry name" value="Pept_S26A_signal_pept_1"/>
</dbReference>